<dbReference type="PROSITE" id="PS51681">
    <property type="entry name" value="SAM_MT_NNMT_PNMT_TEMT"/>
    <property type="match status" value="1"/>
</dbReference>
<evidence type="ECO:0000256" key="1">
    <source>
        <dbReference type="ARBA" id="ARBA00022603"/>
    </source>
</evidence>
<evidence type="ECO:0000256" key="3">
    <source>
        <dbReference type="ARBA" id="ARBA00022691"/>
    </source>
</evidence>
<evidence type="ECO:0000313" key="4">
    <source>
        <dbReference type="EMBL" id="RKM99156.1"/>
    </source>
</evidence>
<dbReference type="PANTHER" id="PTHR10867">
    <property type="entry name" value="NNMT/PNMT/TEMT FAMILY MEMBER"/>
    <property type="match status" value="1"/>
</dbReference>
<dbReference type="GO" id="GO:0008168">
    <property type="term" value="F:methyltransferase activity"/>
    <property type="evidence" value="ECO:0007669"/>
    <property type="project" value="UniProtKB-KW"/>
</dbReference>
<dbReference type="SUPFAM" id="SSF53335">
    <property type="entry name" value="S-adenosyl-L-methionine-dependent methyltransferases"/>
    <property type="match status" value="1"/>
</dbReference>
<dbReference type="GO" id="GO:0032259">
    <property type="term" value="P:methylation"/>
    <property type="evidence" value="ECO:0007669"/>
    <property type="project" value="UniProtKB-KW"/>
</dbReference>
<proteinExistence type="predicted"/>
<evidence type="ECO:0000256" key="2">
    <source>
        <dbReference type="ARBA" id="ARBA00022679"/>
    </source>
</evidence>
<dbReference type="InterPro" id="IPR000940">
    <property type="entry name" value="NNMT_TEMT_trans"/>
</dbReference>
<dbReference type="RefSeq" id="WP_043469106.1">
    <property type="nucleotide sequence ID" value="NZ_CP134822.1"/>
</dbReference>
<dbReference type="OrthoDB" id="3457715at2"/>
<keyword evidence="5" id="KW-1185">Reference proteome</keyword>
<keyword evidence="3" id="KW-0949">S-adenosyl-L-methionine</keyword>
<accession>A0A420VA11</accession>
<dbReference type="InterPro" id="IPR029063">
    <property type="entry name" value="SAM-dependent_MTases_sf"/>
</dbReference>
<sequence>MVLRTFDPGPGKSQELNGETDWNAFDSDAYVEHNYRHLRSDDEQIIRIVRDHFRDHFRLHPAAAPVPGIDVGSGANLYPALTLLPWCSEVTLFERARTNVRWLERQVPGYEANWDAFWGVLREVEPYAGIEDPRARLRLAARPKQGNLFDLPERRWGIGTMFFVAESMTTSHEEFRVGVRRFAECLRPGAPFAAAFMEGSTGYSVGGESFPACSVEEEQVWEGLAPYAESEMHITRIGIPGERPLRQGYEGMIVACGRRRSVSSR</sequence>
<evidence type="ECO:0000313" key="5">
    <source>
        <dbReference type="Proteomes" id="UP000028058"/>
    </source>
</evidence>
<keyword evidence="2" id="KW-0808">Transferase</keyword>
<keyword evidence="1 4" id="KW-0489">Methyltransferase</keyword>
<dbReference type="EMBL" id="JNAD02000001">
    <property type="protein sequence ID" value="RKM99156.1"/>
    <property type="molecule type" value="Genomic_DNA"/>
</dbReference>
<organism evidence="4 5">
    <name type="scientific">Streptomyces xinghaiensis</name>
    <dbReference type="NCBI Taxonomy" id="1038928"/>
    <lineage>
        <taxon>Bacteria</taxon>
        <taxon>Bacillati</taxon>
        <taxon>Actinomycetota</taxon>
        <taxon>Actinomycetes</taxon>
        <taxon>Kitasatosporales</taxon>
        <taxon>Streptomycetaceae</taxon>
        <taxon>Streptomyces</taxon>
    </lineage>
</organism>
<dbReference type="AlphaFoldDB" id="A0A420VA11"/>
<dbReference type="NCBIfam" id="NF040568">
    <property type="entry name" value="SCO2525_fam"/>
    <property type="match status" value="1"/>
</dbReference>
<dbReference type="PANTHER" id="PTHR10867:SF17">
    <property type="entry name" value="NICOTINAMIDE N-METHYLTRANSFERASE"/>
    <property type="match status" value="1"/>
</dbReference>
<gene>
    <name evidence="4" type="ORF">SFRA_002865</name>
</gene>
<comment type="caution">
    <text evidence="4">The sequence shown here is derived from an EMBL/GenBank/DDBJ whole genome shotgun (WGS) entry which is preliminary data.</text>
</comment>
<dbReference type="Proteomes" id="UP000028058">
    <property type="component" value="Unassembled WGS sequence"/>
</dbReference>
<protein>
    <submittedName>
        <fullName evidence="4">Methyltransferase</fullName>
    </submittedName>
</protein>
<dbReference type="Gene3D" id="3.40.50.150">
    <property type="entry name" value="Vaccinia Virus protein VP39"/>
    <property type="match status" value="1"/>
</dbReference>
<reference evidence="4 5" key="1">
    <citation type="journal article" date="2014" name="Genome Announc.">
        <title>Draft Genome Sequence of Streptomyces fradiae ATCC 19609, a Strain Highly Sensitive to Antibiotics.</title>
        <authorList>
            <person name="Bekker O.B."/>
            <person name="Klimina K.M."/>
            <person name="Vatlin A.A."/>
            <person name="Zakharevich N.V."/>
            <person name="Kasianov A.S."/>
            <person name="Danilenko V.N."/>
        </authorList>
    </citation>
    <scope>NUCLEOTIDE SEQUENCE [LARGE SCALE GENOMIC DNA]</scope>
    <source>
        <strain evidence="4 5">ATCC 19609</strain>
    </source>
</reference>
<name>A0A420VA11_9ACTN</name>